<proteinExistence type="evidence at transcript level"/>
<dbReference type="EMBL" id="EF087905">
    <property type="protein sequence ID" value="ABK27137.1"/>
    <property type="molecule type" value="mRNA"/>
</dbReference>
<protein>
    <submittedName>
        <fullName evidence="3">Uncharacterized protein</fullName>
    </submittedName>
</protein>
<accession>A9P2M6</accession>
<evidence type="ECO:0000256" key="1">
    <source>
        <dbReference type="ARBA" id="ARBA00022679"/>
    </source>
</evidence>
<name>A9P2M6_PICSI</name>
<reference evidence="3" key="1">
    <citation type="journal article" date="2008" name="BMC Genomics">
        <title>A conifer genomics resource of 200,000 spruce (Picea spp.) ESTs and 6,464 high-quality, sequence-finished full-length cDNAs for Sitka spruce (Picea sitchensis).</title>
        <authorList>
            <person name="Ralph S.G."/>
            <person name="Chun H.J."/>
            <person name="Kolosova N."/>
            <person name="Cooper D."/>
            <person name="Oddy C."/>
            <person name="Ritland C.E."/>
            <person name="Kirkpatrick R."/>
            <person name="Moore R."/>
            <person name="Barber S."/>
            <person name="Holt R.A."/>
            <person name="Jones S.J."/>
            <person name="Marra M.A."/>
            <person name="Douglas C.J."/>
            <person name="Ritland K."/>
            <person name="Bohlmann J."/>
        </authorList>
    </citation>
    <scope>NUCLEOTIDE SEQUENCE</scope>
    <source>
        <tissue evidence="3">Bark</tissue>
    </source>
</reference>
<organism evidence="3">
    <name type="scientific">Picea sitchensis</name>
    <name type="common">Sitka spruce</name>
    <name type="synonym">Pinus sitchensis</name>
    <dbReference type="NCBI Taxonomy" id="3332"/>
    <lineage>
        <taxon>Eukaryota</taxon>
        <taxon>Viridiplantae</taxon>
        <taxon>Streptophyta</taxon>
        <taxon>Embryophyta</taxon>
        <taxon>Tracheophyta</taxon>
        <taxon>Spermatophyta</taxon>
        <taxon>Pinopsida</taxon>
        <taxon>Pinidae</taxon>
        <taxon>Conifers I</taxon>
        <taxon>Pinales</taxon>
        <taxon>Pinaceae</taxon>
        <taxon>Picea</taxon>
    </lineage>
</organism>
<sequence length="108" mass="11896">MDKESTTRVGHPKHFESFVREHFHQRGHYILGACNAYMMGAQVGCLSGEAMMGVHGRADTQSTSSIGFKIMLAKLIPKLVLAFKEVGADCEEFVNASEHFGHVEKATI</sequence>
<evidence type="ECO:0000256" key="2">
    <source>
        <dbReference type="ARBA" id="ARBA00022786"/>
    </source>
</evidence>
<dbReference type="PANTHER" id="PTHR46116">
    <property type="entry name" value="(E3-INDEPENDENT) E2 UBIQUITIN-CONJUGATING ENZYME"/>
    <property type="match status" value="1"/>
</dbReference>
<keyword evidence="2" id="KW-0833">Ubl conjugation pathway</keyword>
<keyword evidence="1" id="KW-0808">Transferase</keyword>
<dbReference type="GO" id="GO:0061631">
    <property type="term" value="F:ubiquitin conjugating enzyme activity"/>
    <property type="evidence" value="ECO:0007669"/>
    <property type="project" value="TreeGrafter"/>
</dbReference>
<dbReference type="OMA" id="HGRANTQ"/>
<dbReference type="PANTHER" id="PTHR46116:SF15">
    <property type="entry name" value="(E3-INDEPENDENT) E2 UBIQUITIN-CONJUGATING ENZYME"/>
    <property type="match status" value="1"/>
</dbReference>
<evidence type="ECO:0000313" key="3">
    <source>
        <dbReference type="EMBL" id="ABK27137.1"/>
    </source>
</evidence>
<dbReference type="AlphaFoldDB" id="A9P2M6"/>